<dbReference type="Pfam" id="PF08223">
    <property type="entry name" value="PaaX_C"/>
    <property type="match status" value="1"/>
</dbReference>
<organism evidence="4 5">
    <name type="scientific">Roseateles oligotrophus</name>
    <dbReference type="NCBI Taxonomy" id="1769250"/>
    <lineage>
        <taxon>Bacteria</taxon>
        <taxon>Pseudomonadati</taxon>
        <taxon>Pseudomonadota</taxon>
        <taxon>Betaproteobacteria</taxon>
        <taxon>Burkholderiales</taxon>
        <taxon>Sphaerotilaceae</taxon>
        <taxon>Roseateles</taxon>
    </lineage>
</organism>
<dbReference type="Proteomes" id="UP000562027">
    <property type="component" value="Unassembled WGS sequence"/>
</dbReference>
<accession>A0A840L7E7</accession>
<sequence>MPHPPSLSDWIAQALASERLNAQSLIATLLGDSIAPFGGHFWLKSLIRLAEPLGLNERLVRTSVFRLTQDGWLRANRQGRRSEYQLTPEGFSRFEQAHSRIYSATPEDWDGQWTLLVMQAGSEAAPARLQMRRELAWEGFTALGPGVLAHPAPRRDAVAGILHRLGLRDQVFVLTAQEIAPLRGRSLREFASQAWPLEQLARDYQAFVLRFAPLLAGLDRLRSREQAVPAGPALLARTLLIHAFRRVQLRDPQLPPALLPKAWPGAQAYALSAALYRGLHPAANAHVLALLEAESGFVPPLTPYFFQRFGGLLDAACPPWEKP</sequence>
<evidence type="ECO:0000259" key="3">
    <source>
        <dbReference type="Pfam" id="PF20803"/>
    </source>
</evidence>
<dbReference type="SUPFAM" id="SSF46785">
    <property type="entry name" value="Winged helix' DNA-binding domain"/>
    <property type="match status" value="1"/>
</dbReference>
<comment type="caution">
    <text evidence="4">The sequence shown here is derived from an EMBL/GenBank/DDBJ whole genome shotgun (WGS) entry which is preliminary data.</text>
</comment>
<dbReference type="InterPro" id="IPR012906">
    <property type="entry name" value="PaaX-like_N"/>
</dbReference>
<name>A0A840L7E7_9BURK</name>
<dbReference type="PANTHER" id="PTHR30319:SF1">
    <property type="entry name" value="TRANSCRIPTIONAL REPRESSOR PAAX"/>
    <property type="match status" value="1"/>
</dbReference>
<dbReference type="Gene3D" id="3.30.70.2650">
    <property type="match status" value="1"/>
</dbReference>
<feature type="domain" description="Transcriptional repressor PaaX-like central Cas2-like" evidence="3">
    <location>
        <begin position="107"/>
        <end position="180"/>
    </location>
</feature>
<evidence type="ECO:0000259" key="2">
    <source>
        <dbReference type="Pfam" id="PF08223"/>
    </source>
</evidence>
<dbReference type="PIRSF" id="PIRSF020623">
    <property type="entry name" value="PaaX"/>
    <property type="match status" value="1"/>
</dbReference>
<gene>
    <name evidence="4" type="ORF">HNP55_000574</name>
</gene>
<dbReference type="InterPro" id="IPR011965">
    <property type="entry name" value="PaaX_trns_reg"/>
</dbReference>
<dbReference type="InterPro" id="IPR013225">
    <property type="entry name" value="PaaX_C"/>
</dbReference>
<reference evidence="4 5" key="1">
    <citation type="submission" date="2020-08" db="EMBL/GenBank/DDBJ databases">
        <title>Functional genomics of gut bacteria from endangered species of beetles.</title>
        <authorList>
            <person name="Carlos-Shanley C."/>
        </authorList>
    </citation>
    <scope>NUCLEOTIDE SEQUENCE [LARGE SCALE GENOMIC DNA]</scope>
    <source>
        <strain evidence="4 5">S00239</strain>
    </source>
</reference>
<evidence type="ECO:0000313" key="4">
    <source>
        <dbReference type="EMBL" id="MBB4842079.1"/>
    </source>
</evidence>
<protein>
    <submittedName>
        <fullName evidence="4">Phenylacetic acid degradation operon negative regulatory protein</fullName>
    </submittedName>
</protein>
<evidence type="ECO:0000259" key="1">
    <source>
        <dbReference type="Pfam" id="PF07848"/>
    </source>
</evidence>
<dbReference type="InterPro" id="IPR036388">
    <property type="entry name" value="WH-like_DNA-bd_sf"/>
</dbReference>
<proteinExistence type="predicted"/>
<dbReference type="Gene3D" id="1.20.58.1460">
    <property type="match status" value="1"/>
</dbReference>
<dbReference type="Pfam" id="PF20803">
    <property type="entry name" value="PaaX_M"/>
    <property type="match status" value="1"/>
</dbReference>
<dbReference type="Gene3D" id="1.10.10.10">
    <property type="entry name" value="Winged helix-like DNA-binding domain superfamily/Winged helix DNA-binding domain"/>
    <property type="match status" value="1"/>
</dbReference>
<dbReference type="AlphaFoldDB" id="A0A840L7E7"/>
<evidence type="ECO:0000313" key="5">
    <source>
        <dbReference type="Proteomes" id="UP000562027"/>
    </source>
</evidence>
<feature type="domain" description="Transcriptional repressor PaaX-like N-terminal" evidence="1">
    <location>
        <begin position="22"/>
        <end position="89"/>
    </location>
</feature>
<dbReference type="RefSeq" id="WP_184295976.1">
    <property type="nucleotide sequence ID" value="NZ_JACHLP010000001.1"/>
</dbReference>
<keyword evidence="5" id="KW-1185">Reference proteome</keyword>
<dbReference type="InterPro" id="IPR048846">
    <property type="entry name" value="PaaX-like_central"/>
</dbReference>
<dbReference type="Pfam" id="PF07848">
    <property type="entry name" value="PaaX"/>
    <property type="match status" value="1"/>
</dbReference>
<feature type="domain" description="Transcriptional repressor PaaX-like C-terminal" evidence="2">
    <location>
        <begin position="195"/>
        <end position="287"/>
    </location>
</feature>
<dbReference type="NCBIfam" id="TIGR02277">
    <property type="entry name" value="PaaX_trns_reg"/>
    <property type="match status" value="1"/>
</dbReference>
<dbReference type="InterPro" id="IPR036390">
    <property type="entry name" value="WH_DNA-bd_sf"/>
</dbReference>
<dbReference type="GO" id="GO:0006351">
    <property type="term" value="P:DNA-templated transcription"/>
    <property type="evidence" value="ECO:0007669"/>
    <property type="project" value="InterPro"/>
</dbReference>
<dbReference type="EMBL" id="JACHLP010000001">
    <property type="protein sequence ID" value="MBB4842079.1"/>
    <property type="molecule type" value="Genomic_DNA"/>
</dbReference>
<dbReference type="PANTHER" id="PTHR30319">
    <property type="entry name" value="PHENYLACETIC ACID REGULATOR-RELATED TRANSCRIPTIONAL REPRESSOR"/>
    <property type="match status" value="1"/>
</dbReference>